<dbReference type="EMBL" id="CP019706">
    <property type="protein sequence ID" value="ARJ42923.1"/>
    <property type="molecule type" value="Genomic_DNA"/>
</dbReference>
<name>A0A1W6B7A9_9GAMM</name>
<keyword evidence="3" id="KW-0812">Transmembrane</keyword>
<comment type="subcellular location">
    <subcellularLocation>
        <location evidence="1">Cell inner membrane</location>
        <topology evidence="1">Single-pass membrane protein</topology>
    </subcellularLocation>
</comment>
<sequence length="348" mass="38475">MQPLTGPGAPQGDRTTVPGVSGQAPRSGGTPGEQPLSPGQRTTLERLVVRIMSLSTLKAPELWAGLRREVGVKNDAELQSRHFPAAENFLNGRLTQVQNNHATRQLLHQLTELLPQGNNRQAVSDFIRQHFGHTVLSSLSQDQLRQVLTMLQNGQMTIPQPQLTRNSDRSLLPAEHQTLNQQVVKLAAATGEQPSTVWSSALKLVGLKSGDPIPLRHFPLLTQYLQVRQTLSQQHAPTLHMLETALKHPLDNAEQQMLETYSQQNFQATPQTILTTAQAQDLLNLLFSRRAERISESETPRAASDINPQPIYNPLVPWLPAPLQPLANRPALAALIVLLVIGLLWLLF</sequence>
<dbReference type="OrthoDB" id="6497287at2"/>
<keyword evidence="4" id="KW-0282">Flagellum</keyword>
<keyword evidence="1" id="KW-0997">Cell inner membrane</keyword>
<dbReference type="STRING" id="1891675.B1H58_13420"/>
<dbReference type="NCBIfam" id="NF007987">
    <property type="entry name" value="PRK10715.1"/>
    <property type="match status" value="1"/>
</dbReference>
<feature type="region of interest" description="Disordered" evidence="2">
    <location>
        <begin position="1"/>
        <end position="41"/>
    </location>
</feature>
<dbReference type="PIRSF" id="PIRSF020588">
    <property type="entry name" value="Flk"/>
    <property type="match status" value="1"/>
</dbReference>
<evidence type="ECO:0000313" key="5">
    <source>
        <dbReference type="Proteomes" id="UP000192900"/>
    </source>
</evidence>
<keyword evidence="3" id="KW-1133">Transmembrane helix</keyword>
<dbReference type="GO" id="GO:0010468">
    <property type="term" value="P:regulation of gene expression"/>
    <property type="evidence" value="ECO:0007669"/>
    <property type="project" value="InterPro"/>
</dbReference>
<keyword evidence="1" id="KW-1003">Cell membrane</keyword>
<dbReference type="AlphaFoldDB" id="A0A1W6B7A9"/>
<keyword evidence="1 3" id="KW-0472">Membrane</keyword>
<protein>
    <recommendedName>
        <fullName evidence="1">Flagellar regulator flk</fullName>
    </recommendedName>
    <alternativeName>
        <fullName evidence="1">Fluke</fullName>
    </alternativeName>
</protein>
<dbReference type="GO" id="GO:0005886">
    <property type="term" value="C:plasma membrane"/>
    <property type="evidence" value="ECO:0007669"/>
    <property type="project" value="UniProtKB-SubCell"/>
</dbReference>
<dbReference type="Proteomes" id="UP000192900">
    <property type="component" value="Chromosome"/>
</dbReference>
<feature type="transmembrane region" description="Helical" evidence="3">
    <location>
        <begin position="330"/>
        <end position="347"/>
    </location>
</feature>
<evidence type="ECO:0000313" key="4">
    <source>
        <dbReference type="EMBL" id="ARJ42923.1"/>
    </source>
</evidence>
<keyword evidence="4" id="KW-0966">Cell projection</keyword>
<keyword evidence="5" id="KW-1185">Reference proteome</keyword>
<evidence type="ECO:0000256" key="2">
    <source>
        <dbReference type="SAM" id="MobiDB-lite"/>
    </source>
</evidence>
<gene>
    <name evidence="4" type="ORF">B1H58_13420</name>
</gene>
<comment type="function">
    <text evidence="1">Acts as a regulator of flagellar gene expression by modulating the protein level of the anti sigma factor FlgM upon sensing ring completion or hook elongation. Flk could inhibit FlgM secretion by acting as a braking system for the flagellar-associated type III secretion system.</text>
</comment>
<accession>A0A1W6B7A9</accession>
<proteinExistence type="inferred from homology"/>
<organism evidence="4 5">
    <name type="scientific">Pantoea alhagi</name>
    <dbReference type="NCBI Taxonomy" id="1891675"/>
    <lineage>
        <taxon>Bacteria</taxon>
        <taxon>Pseudomonadati</taxon>
        <taxon>Pseudomonadota</taxon>
        <taxon>Gammaproteobacteria</taxon>
        <taxon>Enterobacterales</taxon>
        <taxon>Erwiniaceae</taxon>
        <taxon>Pantoea</taxon>
    </lineage>
</organism>
<dbReference type="RefSeq" id="WP_085070976.1">
    <property type="nucleotide sequence ID" value="NZ_CP019706.1"/>
</dbReference>
<evidence type="ECO:0000256" key="1">
    <source>
        <dbReference type="PIRNR" id="PIRNR020588"/>
    </source>
</evidence>
<dbReference type="KEGG" id="palh:B1H58_13420"/>
<reference evidence="4 5" key="1">
    <citation type="submission" date="2017-02" db="EMBL/GenBank/DDBJ databases">
        <title>Complete genome sequence of the drought resistance-promoting endophyte Pantoea alhagi LTYR-11Z.</title>
        <authorList>
            <person name="Zhang L."/>
        </authorList>
    </citation>
    <scope>NUCLEOTIDE SEQUENCE [LARGE SCALE GENOMIC DNA]</scope>
    <source>
        <strain evidence="4 5">LTYR-11Z</strain>
    </source>
</reference>
<evidence type="ECO:0000256" key="3">
    <source>
        <dbReference type="SAM" id="Phobius"/>
    </source>
</evidence>
<dbReference type="InterPro" id="IPR023597">
    <property type="entry name" value="Flagellar_regulator_Flk"/>
</dbReference>
<comment type="similarity">
    <text evidence="1">Belongs to the flk family.</text>
</comment>
<keyword evidence="4" id="KW-0969">Cilium</keyword>